<organism evidence="1 2">
    <name type="scientific">Phormidesmis priestleyi Ana</name>
    <dbReference type="NCBI Taxonomy" id="1666911"/>
    <lineage>
        <taxon>Bacteria</taxon>
        <taxon>Bacillati</taxon>
        <taxon>Cyanobacteriota</taxon>
        <taxon>Cyanophyceae</taxon>
        <taxon>Leptolyngbyales</taxon>
        <taxon>Leptolyngbyaceae</taxon>
        <taxon>Phormidesmis</taxon>
    </lineage>
</organism>
<comment type="caution">
    <text evidence="1">The sequence shown here is derived from an EMBL/GenBank/DDBJ whole genome shotgun (WGS) entry which is preliminary data.</text>
</comment>
<name>A0A0P8BSN9_9CYAN</name>
<dbReference type="CDD" id="cd00077">
    <property type="entry name" value="HDc"/>
    <property type="match status" value="1"/>
</dbReference>
<dbReference type="InterPro" id="IPR017670">
    <property type="entry name" value="Phosphonate_degrad-assoc"/>
</dbReference>
<reference evidence="1 2" key="1">
    <citation type="submission" date="2015-09" db="EMBL/GenBank/DDBJ databases">
        <title>Identification and resolution of microdiversity through metagenomic sequencing of parallel consortia.</title>
        <authorList>
            <person name="Nelson W.C."/>
            <person name="Romine M.F."/>
            <person name="Lindemann S.R."/>
        </authorList>
    </citation>
    <scope>NUCLEOTIDE SEQUENCE [LARGE SCALE GENOMIC DNA]</scope>
    <source>
        <strain evidence="1">Ana</strain>
    </source>
</reference>
<dbReference type="EMBL" id="LJZR01000003">
    <property type="protein sequence ID" value="KPQ37051.1"/>
    <property type="molecule type" value="Genomic_DNA"/>
</dbReference>
<dbReference type="AlphaFoldDB" id="A0A0P8BSN9"/>
<dbReference type="PANTHER" id="PTHR40202">
    <property type="match status" value="1"/>
</dbReference>
<protein>
    <submittedName>
        <fullName evidence="1">Putative HD phosphohydrolase</fullName>
    </submittedName>
</protein>
<sequence length="180" mass="20036">MPSIQDLLTTLSTNGSAQYGHEAVTQRMHALQCATLAESALAPPALVVACLLHDFGHVVHSLGDDAVERGINDRHEKRALSYLDDLFVEAVTRPIRLHVRAKRYLCAVDSSYWDGLSPASKRSLELQGGIFSEEEAIEFINQPYAKDAVQLRIWDDLAKNPNMTTPDFHHFLPVLSVCQK</sequence>
<dbReference type="InterPro" id="IPR052567">
    <property type="entry name" value="OP_Dioxygenase"/>
</dbReference>
<proteinExistence type="predicted"/>
<dbReference type="PATRIC" id="fig|1666911.3.peg.3613"/>
<dbReference type="Gene3D" id="1.10.3210.10">
    <property type="entry name" value="Hypothetical protein af1432"/>
    <property type="match status" value="1"/>
</dbReference>
<accession>A0A0P8BSN9</accession>
<dbReference type="SUPFAM" id="SSF109604">
    <property type="entry name" value="HD-domain/PDEase-like"/>
    <property type="match status" value="1"/>
</dbReference>
<dbReference type="STRING" id="1666911.HLUCCA11_03785"/>
<evidence type="ECO:0000313" key="2">
    <source>
        <dbReference type="Proteomes" id="UP000050465"/>
    </source>
</evidence>
<dbReference type="GO" id="GO:0016787">
    <property type="term" value="F:hydrolase activity"/>
    <property type="evidence" value="ECO:0007669"/>
    <property type="project" value="UniProtKB-KW"/>
</dbReference>
<evidence type="ECO:0000313" key="1">
    <source>
        <dbReference type="EMBL" id="KPQ37051.1"/>
    </source>
</evidence>
<dbReference type="Proteomes" id="UP000050465">
    <property type="component" value="Unassembled WGS sequence"/>
</dbReference>
<dbReference type="PANTHER" id="PTHR40202:SF1">
    <property type="entry name" value="HD DOMAIN-CONTAINING PROTEIN"/>
    <property type="match status" value="1"/>
</dbReference>
<dbReference type="InterPro" id="IPR003607">
    <property type="entry name" value="HD/PDEase_dom"/>
</dbReference>
<dbReference type="NCBIfam" id="TIGR03276">
    <property type="entry name" value="Phn-HD"/>
    <property type="match status" value="1"/>
</dbReference>
<keyword evidence="1" id="KW-0378">Hydrolase</keyword>
<gene>
    <name evidence="1" type="ORF">HLUCCA11_03785</name>
</gene>